<dbReference type="RefSeq" id="WP_245937409.1">
    <property type="nucleotide sequence ID" value="NZ_QPJJ01000004.1"/>
</dbReference>
<dbReference type="InterPro" id="IPR020672">
    <property type="entry name" value="Ribose5P_isomerase_typA_subgr"/>
</dbReference>
<dbReference type="EMBL" id="QPJJ01000004">
    <property type="protein sequence ID" value="RCW73258.1"/>
    <property type="molecule type" value="Genomic_DNA"/>
</dbReference>
<dbReference type="InterPro" id="IPR004788">
    <property type="entry name" value="Ribose5P_isomerase_type_A"/>
</dbReference>
<dbReference type="PANTHER" id="PTHR11934:SF0">
    <property type="entry name" value="RIBOSE-5-PHOSPHATE ISOMERASE"/>
    <property type="match status" value="1"/>
</dbReference>
<reference evidence="4 5" key="1">
    <citation type="submission" date="2018-07" db="EMBL/GenBank/DDBJ databases">
        <title>Genomic Encyclopedia of Type Strains, Phase IV (KMG-IV): sequencing the most valuable type-strain genomes for metagenomic binning, comparative biology and taxonomic classification.</title>
        <authorList>
            <person name="Goeker M."/>
        </authorList>
    </citation>
    <scope>NUCLEOTIDE SEQUENCE [LARGE SCALE GENOMIC DNA]</scope>
    <source>
        <strain evidence="4 5">DSM 27696</strain>
    </source>
</reference>
<dbReference type="GO" id="GO:0005829">
    <property type="term" value="C:cytosol"/>
    <property type="evidence" value="ECO:0007669"/>
    <property type="project" value="TreeGrafter"/>
</dbReference>
<dbReference type="NCBIfam" id="TIGR00021">
    <property type="entry name" value="rpiA"/>
    <property type="match status" value="1"/>
</dbReference>
<evidence type="ECO:0000256" key="2">
    <source>
        <dbReference type="ARBA" id="ARBA00023235"/>
    </source>
</evidence>
<dbReference type="Gene3D" id="3.30.70.260">
    <property type="match status" value="1"/>
</dbReference>
<proteinExistence type="inferred from homology"/>
<evidence type="ECO:0000256" key="1">
    <source>
        <dbReference type="ARBA" id="ARBA00001713"/>
    </source>
</evidence>
<comment type="caution">
    <text evidence="4">The sequence shown here is derived from an EMBL/GenBank/DDBJ whole genome shotgun (WGS) entry which is preliminary data.</text>
</comment>
<comment type="subunit">
    <text evidence="3">Homodimer.</text>
</comment>
<dbReference type="UniPathway" id="UPA00115">
    <property type="reaction ID" value="UER00412"/>
</dbReference>
<comment type="function">
    <text evidence="3">Catalyzes the reversible conversion of ribose-5-phosphate to ribulose 5-phosphate.</text>
</comment>
<protein>
    <recommendedName>
        <fullName evidence="3">Ribose-5-phosphate isomerase A</fullName>
        <ecNumber evidence="3">5.3.1.6</ecNumber>
    </recommendedName>
    <alternativeName>
        <fullName evidence="3">Phosphoriboisomerase A</fullName>
        <shortName evidence="3">PRI</shortName>
    </alternativeName>
</protein>
<dbReference type="InterPro" id="IPR037171">
    <property type="entry name" value="NagB/RpiA_transferase-like"/>
</dbReference>
<dbReference type="Pfam" id="PF06026">
    <property type="entry name" value="Rib_5-P_isom_A"/>
    <property type="match status" value="1"/>
</dbReference>
<dbReference type="GO" id="GO:0004751">
    <property type="term" value="F:ribose-5-phosphate isomerase activity"/>
    <property type="evidence" value="ECO:0007669"/>
    <property type="project" value="UniProtKB-UniRule"/>
</dbReference>
<gene>
    <name evidence="3" type="primary">rpiA</name>
    <name evidence="4" type="ORF">DFR57_104256</name>
</gene>
<dbReference type="Proteomes" id="UP000252585">
    <property type="component" value="Unassembled WGS sequence"/>
</dbReference>
<dbReference type="AlphaFoldDB" id="A0A368Y1T6"/>
<comment type="similarity">
    <text evidence="3">Belongs to the ribose 5-phosphate isomerase family.</text>
</comment>
<comment type="catalytic activity">
    <reaction evidence="1 3">
        <text>aldehydo-D-ribose 5-phosphate = D-ribulose 5-phosphate</text>
        <dbReference type="Rhea" id="RHEA:14657"/>
        <dbReference type="ChEBI" id="CHEBI:58121"/>
        <dbReference type="ChEBI" id="CHEBI:58273"/>
        <dbReference type="EC" id="5.3.1.6"/>
    </reaction>
</comment>
<organism evidence="4 5">
    <name type="scientific">Saliterribacillus persicus</name>
    <dbReference type="NCBI Taxonomy" id="930114"/>
    <lineage>
        <taxon>Bacteria</taxon>
        <taxon>Bacillati</taxon>
        <taxon>Bacillota</taxon>
        <taxon>Bacilli</taxon>
        <taxon>Bacillales</taxon>
        <taxon>Bacillaceae</taxon>
        <taxon>Saliterribacillus</taxon>
    </lineage>
</organism>
<dbReference type="Gene3D" id="3.40.50.1360">
    <property type="match status" value="1"/>
</dbReference>
<keyword evidence="2 3" id="KW-0413">Isomerase</keyword>
<dbReference type="GO" id="GO:0009052">
    <property type="term" value="P:pentose-phosphate shunt, non-oxidative branch"/>
    <property type="evidence" value="ECO:0007669"/>
    <property type="project" value="UniProtKB-UniRule"/>
</dbReference>
<dbReference type="CDD" id="cd01398">
    <property type="entry name" value="RPI_A"/>
    <property type="match status" value="1"/>
</dbReference>
<feature type="binding site" evidence="3">
    <location>
        <position position="125"/>
    </location>
    <ligand>
        <name>substrate</name>
    </ligand>
</feature>
<evidence type="ECO:0000313" key="4">
    <source>
        <dbReference type="EMBL" id="RCW73258.1"/>
    </source>
</evidence>
<keyword evidence="5" id="KW-1185">Reference proteome</keyword>
<sequence>MEQTYYEKKEAGEAAVDLIHNKMVIGLGTGSTVYHTINKLGEKMKDEKLDVTCVSTSSNTTEFAKQLGIKLVALNDVQDIDLTIDGADEIDGDFRAIKGGGGALLFEKIVASSSRKVAIIVDSTKYVDTIGAYPLPVEVLPFGYKYVFERMVREGFQPNLRKMGNDPFITDSGNFILDINVSNIIDKVDTINLEKYINNIPGVIENGLFTNIVDVIYIGKKDGVEVKNREKGD</sequence>
<feature type="active site" description="Proton acceptor" evidence="3">
    <location>
        <position position="107"/>
    </location>
</feature>
<evidence type="ECO:0000313" key="5">
    <source>
        <dbReference type="Proteomes" id="UP000252585"/>
    </source>
</evidence>
<dbReference type="PANTHER" id="PTHR11934">
    <property type="entry name" value="RIBOSE-5-PHOSPHATE ISOMERASE"/>
    <property type="match status" value="1"/>
</dbReference>
<dbReference type="FunFam" id="3.40.50.1360:FF:000001">
    <property type="entry name" value="Ribose-5-phosphate isomerase A"/>
    <property type="match status" value="1"/>
</dbReference>
<feature type="binding site" evidence="3">
    <location>
        <begin position="85"/>
        <end position="88"/>
    </location>
    <ligand>
        <name>substrate</name>
    </ligand>
</feature>
<dbReference type="SUPFAM" id="SSF75445">
    <property type="entry name" value="D-ribose-5-phosphate isomerase (RpiA), lid domain"/>
    <property type="match status" value="1"/>
</dbReference>
<dbReference type="HAMAP" id="MF_00170">
    <property type="entry name" value="Rib_5P_isom_A"/>
    <property type="match status" value="1"/>
</dbReference>
<feature type="binding site" evidence="3">
    <location>
        <begin position="29"/>
        <end position="32"/>
    </location>
    <ligand>
        <name>substrate</name>
    </ligand>
</feature>
<evidence type="ECO:0000256" key="3">
    <source>
        <dbReference type="HAMAP-Rule" id="MF_00170"/>
    </source>
</evidence>
<name>A0A368Y1T6_9BACI</name>
<accession>A0A368Y1T6</accession>
<dbReference type="SUPFAM" id="SSF100950">
    <property type="entry name" value="NagB/RpiA/CoA transferase-like"/>
    <property type="match status" value="1"/>
</dbReference>
<comment type="pathway">
    <text evidence="3">Carbohydrate degradation; pentose phosphate pathway; D-ribose 5-phosphate from D-ribulose 5-phosphate (non-oxidative stage): step 1/1.</text>
</comment>
<dbReference type="EC" id="5.3.1.6" evidence="3"/>
<dbReference type="NCBIfam" id="NF001924">
    <property type="entry name" value="PRK00702.1"/>
    <property type="match status" value="1"/>
</dbReference>
<dbReference type="GO" id="GO:0006014">
    <property type="term" value="P:D-ribose metabolic process"/>
    <property type="evidence" value="ECO:0007669"/>
    <property type="project" value="TreeGrafter"/>
</dbReference>
<feature type="binding site" evidence="3">
    <location>
        <begin position="98"/>
        <end position="101"/>
    </location>
    <ligand>
        <name>substrate</name>
    </ligand>
</feature>